<feature type="domain" description="Tryptophan synthase beta chain-like PALP" evidence="6">
    <location>
        <begin position="14"/>
        <end position="313"/>
    </location>
</feature>
<sequence>MSRLTELPRIGLTAAPTPLQPAPRLSRKLGAEIWFKRDDLTGTGLGGNKVRALEYLVADALARGSDCLVTGAGTQSNWAMLAALAARRCGLDPYLVYYGSPCEPTGNHALAELIGADIRFTGSAQRVSVDTTIDELADQLATAGRRPYRLPRGGATALGACGYVRASLELAAQLLAADLSPEMVWLATGSCGTQAGLLAGARLLGTPYRVTGVTVSRPAAECAERVAALTTQVTEVLAIPPTAADSGDVVIVDGYGGPGYGLPSGAGDDAARLVARTEGIFLDPVFGAKSMAALIDAARQGRIAGPVVFLVSGGAPTLVSMSGRQS</sequence>
<dbReference type="InterPro" id="IPR027278">
    <property type="entry name" value="ACCD_DCysDesulf"/>
</dbReference>
<protein>
    <submittedName>
        <fullName evidence="7">D-cysteine desulfhydrase</fullName>
        <ecNumber evidence="7">4.4.1.15</ecNumber>
    </submittedName>
</protein>
<dbReference type="Proteomes" id="UP000540506">
    <property type="component" value="Unassembled WGS sequence"/>
</dbReference>
<keyword evidence="8" id="KW-1185">Reference proteome</keyword>
<evidence type="ECO:0000256" key="2">
    <source>
        <dbReference type="ARBA" id="ARBA00008639"/>
    </source>
</evidence>
<name>A0A7W7R8S8_KITKI</name>
<evidence type="ECO:0000256" key="4">
    <source>
        <dbReference type="PIRSR" id="PIRSR006278-1"/>
    </source>
</evidence>
<evidence type="ECO:0000313" key="8">
    <source>
        <dbReference type="Proteomes" id="UP000540506"/>
    </source>
</evidence>
<dbReference type="PIRSF" id="PIRSF006278">
    <property type="entry name" value="ACCD_DCysDesulf"/>
    <property type="match status" value="1"/>
</dbReference>
<keyword evidence="7" id="KW-0456">Lyase</keyword>
<evidence type="ECO:0000256" key="3">
    <source>
        <dbReference type="ARBA" id="ARBA00022898"/>
    </source>
</evidence>
<feature type="active site" description="Nucleophile" evidence="4">
    <location>
        <position position="76"/>
    </location>
</feature>
<dbReference type="GO" id="GO:1901605">
    <property type="term" value="P:alpha-amino acid metabolic process"/>
    <property type="evidence" value="ECO:0007669"/>
    <property type="project" value="UniProtKB-ARBA"/>
</dbReference>
<comment type="similarity">
    <text evidence="2">Belongs to the ACC deaminase/D-cysteine desulfhydrase family.</text>
</comment>
<evidence type="ECO:0000259" key="6">
    <source>
        <dbReference type="Pfam" id="PF00291"/>
    </source>
</evidence>
<dbReference type="InterPro" id="IPR036052">
    <property type="entry name" value="TrpB-like_PALP_sf"/>
</dbReference>
<evidence type="ECO:0000313" key="7">
    <source>
        <dbReference type="EMBL" id="MBB4926906.1"/>
    </source>
</evidence>
<reference evidence="7 8" key="1">
    <citation type="submission" date="2020-08" db="EMBL/GenBank/DDBJ databases">
        <title>Sequencing the genomes of 1000 actinobacteria strains.</title>
        <authorList>
            <person name="Klenk H.-P."/>
        </authorList>
    </citation>
    <scope>NUCLEOTIDE SEQUENCE [LARGE SCALE GENOMIC DNA]</scope>
    <source>
        <strain evidence="7 8">DSM 41654</strain>
    </source>
</reference>
<feature type="modified residue" description="N6-(pyridoxal phosphate)lysine" evidence="5">
    <location>
        <position position="49"/>
    </location>
</feature>
<evidence type="ECO:0000256" key="1">
    <source>
        <dbReference type="ARBA" id="ARBA00001933"/>
    </source>
</evidence>
<dbReference type="EMBL" id="JACHJV010000001">
    <property type="protein sequence ID" value="MBB4926906.1"/>
    <property type="molecule type" value="Genomic_DNA"/>
</dbReference>
<dbReference type="EC" id="4.4.1.15" evidence="7"/>
<proteinExistence type="inferred from homology"/>
<comment type="caution">
    <text evidence="7">The sequence shown here is derived from an EMBL/GenBank/DDBJ whole genome shotgun (WGS) entry which is preliminary data.</text>
</comment>
<dbReference type="RefSeq" id="WP_184940659.1">
    <property type="nucleotide sequence ID" value="NZ_JACHJV010000001.1"/>
</dbReference>
<dbReference type="PANTHER" id="PTHR43780:SF2">
    <property type="entry name" value="1-AMINOCYCLOPROPANE-1-CARBOXYLATE DEAMINASE-RELATED"/>
    <property type="match status" value="1"/>
</dbReference>
<accession>A0A7W7R8S8</accession>
<dbReference type="GO" id="GO:0019148">
    <property type="term" value="F:D-cysteine desulfhydrase activity"/>
    <property type="evidence" value="ECO:0007669"/>
    <property type="project" value="UniProtKB-EC"/>
</dbReference>
<comment type="cofactor">
    <cofactor evidence="1">
        <name>pyridoxal 5'-phosphate</name>
        <dbReference type="ChEBI" id="CHEBI:597326"/>
    </cofactor>
</comment>
<dbReference type="Gene3D" id="3.40.50.1100">
    <property type="match status" value="2"/>
</dbReference>
<gene>
    <name evidence="7" type="ORF">FHR34_005899</name>
</gene>
<dbReference type="InterPro" id="IPR001926">
    <property type="entry name" value="TrpB-like_PALP"/>
</dbReference>
<dbReference type="AlphaFoldDB" id="A0A7W7R8S8"/>
<dbReference type="Pfam" id="PF00291">
    <property type="entry name" value="PALP"/>
    <property type="match status" value="1"/>
</dbReference>
<dbReference type="SUPFAM" id="SSF53686">
    <property type="entry name" value="Tryptophan synthase beta subunit-like PLP-dependent enzymes"/>
    <property type="match status" value="1"/>
</dbReference>
<evidence type="ECO:0000256" key="5">
    <source>
        <dbReference type="PIRSR" id="PIRSR006278-2"/>
    </source>
</evidence>
<organism evidence="7 8">
    <name type="scientific">Kitasatospora kifunensis</name>
    <name type="common">Streptomyces kifunensis</name>
    <dbReference type="NCBI Taxonomy" id="58351"/>
    <lineage>
        <taxon>Bacteria</taxon>
        <taxon>Bacillati</taxon>
        <taxon>Actinomycetota</taxon>
        <taxon>Actinomycetes</taxon>
        <taxon>Kitasatosporales</taxon>
        <taxon>Streptomycetaceae</taxon>
        <taxon>Kitasatospora</taxon>
    </lineage>
</organism>
<keyword evidence="3 5" id="KW-0663">Pyridoxal phosphate</keyword>
<dbReference type="PANTHER" id="PTHR43780">
    <property type="entry name" value="1-AMINOCYCLOPROPANE-1-CARBOXYLATE DEAMINASE-RELATED"/>
    <property type="match status" value="1"/>
</dbReference>